<sequence length="118" mass="12742">MAGLARLCLAVHLRPSYWNLALSTSWTHISILPGLASPILHLKVIVIRRHITVAPLAVAAFTENMSCGYEGMYNTSQRRVVASPPAVDKAHLRVSSALPLLLVPSANSTQCVSAWNLS</sequence>
<dbReference type="Proteomes" id="UP001221898">
    <property type="component" value="Unassembled WGS sequence"/>
</dbReference>
<dbReference type="EMBL" id="JAINUG010000176">
    <property type="protein sequence ID" value="KAJ8389976.1"/>
    <property type="molecule type" value="Genomic_DNA"/>
</dbReference>
<organism evidence="1 2">
    <name type="scientific">Aldrovandia affinis</name>
    <dbReference type="NCBI Taxonomy" id="143900"/>
    <lineage>
        <taxon>Eukaryota</taxon>
        <taxon>Metazoa</taxon>
        <taxon>Chordata</taxon>
        <taxon>Craniata</taxon>
        <taxon>Vertebrata</taxon>
        <taxon>Euteleostomi</taxon>
        <taxon>Actinopterygii</taxon>
        <taxon>Neopterygii</taxon>
        <taxon>Teleostei</taxon>
        <taxon>Notacanthiformes</taxon>
        <taxon>Halosauridae</taxon>
        <taxon>Aldrovandia</taxon>
    </lineage>
</organism>
<protein>
    <submittedName>
        <fullName evidence="1">Uncharacterized protein</fullName>
    </submittedName>
</protein>
<dbReference type="AlphaFoldDB" id="A0AAD7RVV8"/>
<gene>
    <name evidence="1" type="ORF">AAFF_G00112610</name>
</gene>
<comment type="caution">
    <text evidence="1">The sequence shown here is derived from an EMBL/GenBank/DDBJ whole genome shotgun (WGS) entry which is preliminary data.</text>
</comment>
<accession>A0AAD7RVV8</accession>
<reference evidence="1" key="1">
    <citation type="journal article" date="2023" name="Science">
        <title>Genome structures resolve the early diversification of teleost fishes.</title>
        <authorList>
            <person name="Parey E."/>
            <person name="Louis A."/>
            <person name="Montfort J."/>
            <person name="Bouchez O."/>
            <person name="Roques C."/>
            <person name="Iampietro C."/>
            <person name="Lluch J."/>
            <person name="Castinel A."/>
            <person name="Donnadieu C."/>
            <person name="Desvignes T."/>
            <person name="Floi Bucao C."/>
            <person name="Jouanno E."/>
            <person name="Wen M."/>
            <person name="Mejri S."/>
            <person name="Dirks R."/>
            <person name="Jansen H."/>
            <person name="Henkel C."/>
            <person name="Chen W.J."/>
            <person name="Zahm M."/>
            <person name="Cabau C."/>
            <person name="Klopp C."/>
            <person name="Thompson A.W."/>
            <person name="Robinson-Rechavi M."/>
            <person name="Braasch I."/>
            <person name="Lecointre G."/>
            <person name="Bobe J."/>
            <person name="Postlethwait J.H."/>
            <person name="Berthelot C."/>
            <person name="Roest Crollius H."/>
            <person name="Guiguen Y."/>
        </authorList>
    </citation>
    <scope>NUCLEOTIDE SEQUENCE</scope>
    <source>
        <strain evidence="1">NC1722</strain>
    </source>
</reference>
<evidence type="ECO:0000313" key="2">
    <source>
        <dbReference type="Proteomes" id="UP001221898"/>
    </source>
</evidence>
<keyword evidence="2" id="KW-1185">Reference proteome</keyword>
<name>A0AAD7RVV8_9TELE</name>
<evidence type="ECO:0000313" key="1">
    <source>
        <dbReference type="EMBL" id="KAJ8389976.1"/>
    </source>
</evidence>
<proteinExistence type="predicted"/>